<protein>
    <submittedName>
        <fullName evidence="1">DUF1688-domain-containing protein</fullName>
    </submittedName>
</protein>
<dbReference type="AlphaFoldDB" id="A0A1B7TJ24"/>
<evidence type="ECO:0000313" key="1">
    <source>
        <dbReference type="EMBL" id="OBA28752.1"/>
    </source>
</evidence>
<comment type="caution">
    <text evidence="1">The sequence shown here is derived from an EMBL/GenBank/DDBJ whole genome shotgun (WGS) entry which is preliminary data.</text>
</comment>
<proteinExistence type="predicted"/>
<dbReference type="OrthoDB" id="2153176at2759"/>
<dbReference type="PANTHER" id="PTHR31687">
    <property type="match status" value="1"/>
</dbReference>
<sequence>MTLIKEKNNSIDYLRSIGSVRDTTSEIFNYIKANGKGKYFSLNLEKMPDVAEFVVEKIIKPDYPTTNDLAKIPPHGRWQHLDCLNINRMEKLIQTWKQDPTVDEIEICRRIIDLFVFSVLIDAGAGNAWNYFESETNLKIGRSEGLAVASYYMFVKGQLSNDPKNDPYKVHGERLTKWDLQKDFKPSFQISNENEMAGLEGRLKLVVSLGEALVSNKEIFGEDARPGNIIDYLYKQRLTEYESTTIDLEQVWEALMTGLVTIWPKSRMLVEGQPLGDCWKLDTIPENPDFIVTFHKLTQWLCYSLLVPMQKYGYKFTILNTDLQTGLPEYRNGGLFYDLDVIQLLPSVYERGLEKTKEIETSLECAYEIPTFEPHDGAIVEWRCLTIGLLDYLLPLVNEKLGYELQLAQLIEAGSWKGGRVIAMEKRPKINGGPPINLLSDGTVF</sequence>
<dbReference type="EMBL" id="LXPE01000002">
    <property type="protein sequence ID" value="OBA28752.1"/>
    <property type="molecule type" value="Genomic_DNA"/>
</dbReference>
<organism evidence="1 2">
    <name type="scientific">Hanseniaspora valbyensis NRRL Y-1626</name>
    <dbReference type="NCBI Taxonomy" id="766949"/>
    <lineage>
        <taxon>Eukaryota</taxon>
        <taxon>Fungi</taxon>
        <taxon>Dikarya</taxon>
        <taxon>Ascomycota</taxon>
        <taxon>Saccharomycotina</taxon>
        <taxon>Saccharomycetes</taxon>
        <taxon>Saccharomycodales</taxon>
        <taxon>Saccharomycodaceae</taxon>
        <taxon>Hanseniaspora</taxon>
    </lineage>
</organism>
<dbReference type="Proteomes" id="UP000092321">
    <property type="component" value="Unassembled WGS sequence"/>
</dbReference>
<accession>A0A1B7TJ24</accession>
<reference evidence="2" key="1">
    <citation type="journal article" date="2016" name="Proc. Natl. Acad. Sci. U.S.A.">
        <title>Comparative genomics of biotechnologically important yeasts.</title>
        <authorList>
            <person name="Riley R."/>
            <person name="Haridas S."/>
            <person name="Wolfe K.H."/>
            <person name="Lopes M.R."/>
            <person name="Hittinger C.T."/>
            <person name="Goeker M."/>
            <person name="Salamov A.A."/>
            <person name="Wisecaver J.H."/>
            <person name="Long T.M."/>
            <person name="Calvey C.H."/>
            <person name="Aerts A.L."/>
            <person name="Barry K.W."/>
            <person name="Choi C."/>
            <person name="Clum A."/>
            <person name="Coughlan A.Y."/>
            <person name="Deshpande S."/>
            <person name="Douglass A.P."/>
            <person name="Hanson S.J."/>
            <person name="Klenk H.-P."/>
            <person name="LaButti K.M."/>
            <person name="Lapidus A."/>
            <person name="Lindquist E.A."/>
            <person name="Lipzen A.M."/>
            <person name="Meier-Kolthoff J.P."/>
            <person name="Ohm R.A."/>
            <person name="Otillar R.P."/>
            <person name="Pangilinan J.L."/>
            <person name="Peng Y."/>
            <person name="Rokas A."/>
            <person name="Rosa C.A."/>
            <person name="Scheuner C."/>
            <person name="Sibirny A.A."/>
            <person name="Slot J.C."/>
            <person name="Stielow J.B."/>
            <person name="Sun H."/>
            <person name="Kurtzman C.P."/>
            <person name="Blackwell M."/>
            <person name="Grigoriev I.V."/>
            <person name="Jeffries T.W."/>
        </authorList>
    </citation>
    <scope>NUCLEOTIDE SEQUENCE [LARGE SCALE GENOMIC DNA]</scope>
    <source>
        <strain evidence="2">NRRL Y-1626</strain>
    </source>
</reference>
<keyword evidence="2" id="KW-1185">Reference proteome</keyword>
<name>A0A1B7TJ24_9ASCO</name>
<evidence type="ECO:0000313" key="2">
    <source>
        <dbReference type="Proteomes" id="UP000092321"/>
    </source>
</evidence>
<dbReference type="InterPro" id="IPR012469">
    <property type="entry name" value="DUF1688"/>
</dbReference>
<dbReference type="PANTHER" id="PTHR31687:SF3">
    <property type="entry name" value="PROTEIN URG3"/>
    <property type="match status" value="1"/>
</dbReference>
<gene>
    <name evidence="1" type="ORF">HANVADRAFT_51216</name>
</gene>
<dbReference type="Pfam" id="PF07958">
    <property type="entry name" value="DUF1688"/>
    <property type="match status" value="1"/>
</dbReference>